<dbReference type="FunFam" id="3.30.70.330:FF:001501">
    <property type="match status" value="1"/>
</dbReference>
<comment type="subcellular location">
    <subcellularLocation>
        <location evidence="1">Nucleus</location>
    </subcellularLocation>
</comment>
<dbReference type="GO" id="GO:0005654">
    <property type="term" value="C:nucleoplasm"/>
    <property type="evidence" value="ECO:0000318"/>
    <property type="project" value="GO_Central"/>
</dbReference>
<dbReference type="GO" id="GO:0000785">
    <property type="term" value="C:chromatin"/>
    <property type="evidence" value="ECO:0000318"/>
    <property type="project" value="GO_Central"/>
</dbReference>
<proteinExistence type="predicted"/>
<feature type="domain" description="RRM" evidence="5">
    <location>
        <begin position="43"/>
        <end position="118"/>
    </location>
</feature>
<dbReference type="RefSeq" id="XP_001456828.1">
    <property type="nucleotide sequence ID" value="XM_001456791.2"/>
</dbReference>
<sequence>MSLRLDYICDNYIQSDNKKNDNLNRIINPYIILLYKIITYSLIMILVSGFPENVNEEILYETFRIYGKMLEIKIKKEYYEQQSAIIEFADSISVHQIQLEKKEFKIDNNILKISLHDDQNQNEFRTNNLFVNNIPSNITQEQLSMFFEQFGQVFNCKIKKSNYLNHKPQFSGFVEYKNPQTTVDLMEIYLRQPLKVNGKILIIQPCKDKTQPRVSIQMIIQGFCRKLNQAESQIFGISRFIELIWELLIVDYFNSRKLQMKNCFVKMKNDQPYIILVFPTLSDTIKFMKLADQIKGHPCFQHDSDCIPTILKKYSVDSSLSQTFQQFHQQHLSINEQFQSRATQDYFSGNFSNFSCRYHFNNQDYYDDRILVISNLKSSVTIVQLKEYFQQFGLIKSVVLRNEQNGKATKVCFALALTSFDAQLILQEYENQQLGSNQNISDSPIKIQKLHYKHYEYEKIFSELYEEVFYKKEIQTPETQNCILKDKEYFQSFNQIIEELEHFQQLSLQDQKDIEQQLIDQVVANQSYLNLVDQKIISCKIINKYQKLEDIIELYKDPAKFILEIEEAENNIIQDQYSETIQQYSTLDTIMNNFEAFYSLKDDQKINIIKFLLKQHIITELQMDDNQASKISKQIMKQLKYKIQDLLCLLEDNTEFLNALNKND</sequence>
<keyword evidence="7" id="KW-1185">Reference proteome</keyword>
<dbReference type="InterPro" id="IPR012677">
    <property type="entry name" value="Nucleotide-bd_a/b_plait_sf"/>
</dbReference>
<evidence type="ECO:0000256" key="3">
    <source>
        <dbReference type="PROSITE-ProRule" id="PRU00176"/>
    </source>
</evidence>
<feature type="transmembrane region" description="Helical" evidence="4">
    <location>
        <begin position="27"/>
        <end position="50"/>
    </location>
</feature>
<dbReference type="OMA" id="RVSIQMI"/>
<dbReference type="FunFam" id="3.30.70.330:FF:002262">
    <property type="match status" value="1"/>
</dbReference>
<evidence type="ECO:0000259" key="5">
    <source>
        <dbReference type="PROSITE" id="PS50102"/>
    </source>
</evidence>
<dbReference type="SUPFAM" id="SSF54928">
    <property type="entry name" value="RNA-binding domain, RBD"/>
    <property type="match status" value="2"/>
</dbReference>
<dbReference type="Gene3D" id="3.30.70.330">
    <property type="match status" value="3"/>
</dbReference>
<evidence type="ECO:0000256" key="4">
    <source>
        <dbReference type="SAM" id="Phobius"/>
    </source>
</evidence>
<dbReference type="OrthoDB" id="1875751at2759"/>
<dbReference type="EMBL" id="CT868654">
    <property type="protein sequence ID" value="CAK89431.1"/>
    <property type="molecule type" value="Genomic_DNA"/>
</dbReference>
<keyword evidence="4" id="KW-0472">Membrane</keyword>
<dbReference type="AlphaFoldDB" id="A0E2B4"/>
<keyword evidence="2" id="KW-0539">Nucleus</keyword>
<dbReference type="GO" id="GO:0010468">
    <property type="term" value="P:regulation of gene expression"/>
    <property type="evidence" value="ECO:0000318"/>
    <property type="project" value="GO_Central"/>
</dbReference>
<dbReference type="HOGENOM" id="CLU_436467_0_0_1"/>
<keyword evidence="4" id="KW-0812">Transmembrane</keyword>
<evidence type="ECO:0000313" key="6">
    <source>
        <dbReference type="EMBL" id="CAK89431.1"/>
    </source>
</evidence>
<dbReference type="PROSITE" id="PS50102">
    <property type="entry name" value="RRM"/>
    <property type="match status" value="3"/>
</dbReference>
<dbReference type="GO" id="GO:0003723">
    <property type="term" value="F:RNA binding"/>
    <property type="evidence" value="ECO:0000318"/>
    <property type="project" value="GO_Central"/>
</dbReference>
<name>A0E2B4_PARTE</name>
<gene>
    <name evidence="6" type="ORF">GSPATT00022603001</name>
</gene>
<dbReference type="GeneID" id="5042613"/>
<dbReference type="InterPro" id="IPR035979">
    <property type="entry name" value="RBD_domain_sf"/>
</dbReference>
<dbReference type="PANTHER" id="PTHR48033:SF10">
    <property type="entry name" value="RNA-BINDING PROTEIN SQUID"/>
    <property type="match status" value="1"/>
</dbReference>
<accession>A0E2B4</accession>
<keyword evidence="3" id="KW-0694">RNA-binding</keyword>
<reference evidence="6 7" key="1">
    <citation type="journal article" date="2006" name="Nature">
        <title>Global trends of whole-genome duplications revealed by the ciliate Paramecium tetraurelia.</title>
        <authorList>
            <consortium name="Genoscope"/>
            <person name="Aury J.-M."/>
            <person name="Jaillon O."/>
            <person name="Duret L."/>
            <person name="Noel B."/>
            <person name="Jubin C."/>
            <person name="Porcel B.M."/>
            <person name="Segurens B."/>
            <person name="Daubin V."/>
            <person name="Anthouard V."/>
            <person name="Aiach N."/>
            <person name="Arnaiz O."/>
            <person name="Billaut A."/>
            <person name="Beisson J."/>
            <person name="Blanc I."/>
            <person name="Bouhouche K."/>
            <person name="Camara F."/>
            <person name="Duharcourt S."/>
            <person name="Guigo R."/>
            <person name="Gogendeau D."/>
            <person name="Katinka M."/>
            <person name="Keller A.-M."/>
            <person name="Kissmehl R."/>
            <person name="Klotz C."/>
            <person name="Koll F."/>
            <person name="Le Moue A."/>
            <person name="Lepere C."/>
            <person name="Malinsky S."/>
            <person name="Nowacki M."/>
            <person name="Nowak J.K."/>
            <person name="Plattner H."/>
            <person name="Poulain J."/>
            <person name="Ruiz F."/>
            <person name="Serrano V."/>
            <person name="Zagulski M."/>
            <person name="Dessen P."/>
            <person name="Betermier M."/>
            <person name="Weissenbach J."/>
            <person name="Scarpelli C."/>
            <person name="Schachter V."/>
            <person name="Sperling L."/>
            <person name="Meyer E."/>
            <person name="Cohen J."/>
            <person name="Wincker P."/>
        </authorList>
    </citation>
    <scope>NUCLEOTIDE SEQUENCE [LARGE SCALE GENOMIC DNA]</scope>
    <source>
        <strain evidence="6 7">Stock d4-2</strain>
    </source>
</reference>
<dbReference type="PANTHER" id="PTHR48033">
    <property type="entry name" value="RNA-BINDING (RRM/RBD/RNP MOTIFS) FAMILY PROTEIN"/>
    <property type="match status" value="1"/>
</dbReference>
<dbReference type="KEGG" id="ptm:GSPATT00022603001"/>
<feature type="domain" description="RRM" evidence="5">
    <location>
        <begin position="369"/>
        <end position="452"/>
    </location>
</feature>
<dbReference type="Pfam" id="PF00076">
    <property type="entry name" value="RRM_1"/>
    <property type="match status" value="3"/>
</dbReference>
<protein>
    <recommendedName>
        <fullName evidence="5">RRM domain-containing protein</fullName>
    </recommendedName>
</protein>
<evidence type="ECO:0000256" key="1">
    <source>
        <dbReference type="ARBA" id="ARBA00004123"/>
    </source>
</evidence>
<keyword evidence="4" id="KW-1133">Transmembrane helix</keyword>
<organism evidence="6 7">
    <name type="scientific">Paramecium tetraurelia</name>
    <dbReference type="NCBI Taxonomy" id="5888"/>
    <lineage>
        <taxon>Eukaryota</taxon>
        <taxon>Sar</taxon>
        <taxon>Alveolata</taxon>
        <taxon>Ciliophora</taxon>
        <taxon>Intramacronucleata</taxon>
        <taxon>Oligohymenophorea</taxon>
        <taxon>Peniculida</taxon>
        <taxon>Parameciidae</taxon>
        <taxon>Paramecium</taxon>
    </lineage>
</organism>
<dbReference type="SMART" id="SM00360">
    <property type="entry name" value="RRM"/>
    <property type="match status" value="3"/>
</dbReference>
<dbReference type="CDD" id="cd00590">
    <property type="entry name" value="RRM_SF"/>
    <property type="match status" value="3"/>
</dbReference>
<dbReference type="InParanoid" id="A0E2B4"/>
<evidence type="ECO:0000256" key="2">
    <source>
        <dbReference type="ARBA" id="ARBA00023242"/>
    </source>
</evidence>
<dbReference type="InterPro" id="IPR000504">
    <property type="entry name" value="RRM_dom"/>
</dbReference>
<dbReference type="FunFam" id="3.30.70.330:FF:002273">
    <property type="match status" value="1"/>
</dbReference>
<dbReference type="STRING" id="5888.A0E2B4"/>
<dbReference type="Proteomes" id="UP000000600">
    <property type="component" value="Unassembled WGS sequence"/>
</dbReference>
<feature type="domain" description="RRM" evidence="5">
    <location>
        <begin position="127"/>
        <end position="208"/>
    </location>
</feature>
<evidence type="ECO:0000313" key="7">
    <source>
        <dbReference type="Proteomes" id="UP000000600"/>
    </source>
</evidence>